<comment type="catalytic activity">
    <reaction evidence="7">
        <text>diphthine methyl ester-[translation elongation factor 2] + H2O = diphthine-[translation elongation factor 2] + methanol + H(+)</text>
        <dbReference type="Rhea" id="RHEA:42656"/>
        <dbReference type="Rhea" id="RHEA-COMP:10172"/>
        <dbReference type="Rhea" id="RHEA-COMP:10173"/>
        <dbReference type="ChEBI" id="CHEBI:15377"/>
        <dbReference type="ChEBI" id="CHEBI:15378"/>
        <dbReference type="ChEBI" id="CHEBI:17790"/>
        <dbReference type="ChEBI" id="CHEBI:79005"/>
        <dbReference type="ChEBI" id="CHEBI:82696"/>
        <dbReference type="EC" id="3.1.1.97"/>
    </reaction>
</comment>
<keyword evidence="2 8" id="KW-0853">WD repeat</keyword>
<evidence type="ECO:0000256" key="3">
    <source>
        <dbReference type="ARBA" id="ARBA00022737"/>
    </source>
</evidence>
<dbReference type="PROSITE" id="PS50082">
    <property type="entry name" value="WD_REPEATS_2"/>
    <property type="match status" value="1"/>
</dbReference>
<dbReference type="GO" id="GO:0017183">
    <property type="term" value="P:protein histidyl modification to diphthamide"/>
    <property type="evidence" value="ECO:0007669"/>
    <property type="project" value="TreeGrafter"/>
</dbReference>
<evidence type="ECO:0000256" key="4">
    <source>
        <dbReference type="ARBA" id="ARBA00022801"/>
    </source>
</evidence>
<dbReference type="InterPro" id="IPR052415">
    <property type="entry name" value="Diphthine_MTase"/>
</dbReference>
<dbReference type="InterPro" id="IPR001680">
    <property type="entry name" value="WD40_rpt"/>
</dbReference>
<dbReference type="SUPFAM" id="SSF50978">
    <property type="entry name" value="WD40 repeat-like"/>
    <property type="match status" value="1"/>
</dbReference>
<comment type="pathway">
    <text evidence="1">Protein modification; peptidyl-diphthamide biosynthesis.</text>
</comment>
<evidence type="ECO:0000256" key="1">
    <source>
        <dbReference type="ARBA" id="ARBA00005156"/>
    </source>
</evidence>
<dbReference type="PANTHER" id="PTHR46042">
    <property type="entry name" value="DIPHTHINE METHYLTRANSFERASE"/>
    <property type="match status" value="1"/>
</dbReference>
<evidence type="ECO:0000256" key="5">
    <source>
        <dbReference type="ARBA" id="ARBA00038092"/>
    </source>
</evidence>
<dbReference type="PANTHER" id="PTHR46042:SF1">
    <property type="entry name" value="DIPHTHINE METHYLTRANSFERASE"/>
    <property type="match status" value="1"/>
</dbReference>
<dbReference type="Proteomes" id="UP000639772">
    <property type="component" value="Chromosome 11"/>
</dbReference>
<name>A0A835Q531_VANPL</name>
<gene>
    <name evidence="9" type="ORF">HPP92_021558</name>
</gene>
<evidence type="ECO:0000313" key="10">
    <source>
        <dbReference type="Proteomes" id="UP000639772"/>
    </source>
</evidence>
<sequence length="341" mass="37204">MDIASYKLDGNVDAVEFCPNPSLHHILAAATYTLQQDIAKPSRLGSISLFSATASGIQLLHLVHTAGIFDIKWNPTGCDAFGGHPLLAQADADGFLALHSLHPTGSSLFQICKEKITSSMCLCVDWSPSGRSLSLGLSDGCVSTVAFRDDRLQISQTWEAHEHETWATLFNARQPQLLYTGSDDCCFCCWDLRQPASSASSPAFRNAKSHKMGVCCIAQSHTDPNVLLTGSYDEFLRCWDVRSTATPVVEKSLRLGGGVWRLRHHPCIGGLVLASCMHNGFAIVKIDGGGIRTLETYDRHESLAYGADWQRGRQGSSLVASCSFYDRLLRIWKPNSLAGKS</sequence>
<evidence type="ECO:0000313" key="9">
    <source>
        <dbReference type="EMBL" id="KAG0463082.1"/>
    </source>
</evidence>
<dbReference type="AlphaFoldDB" id="A0A835Q531"/>
<reference evidence="9 10" key="1">
    <citation type="journal article" date="2020" name="Nat. Food">
        <title>A phased Vanilla planifolia genome enables genetic improvement of flavour and production.</title>
        <authorList>
            <person name="Hasing T."/>
            <person name="Tang H."/>
            <person name="Brym M."/>
            <person name="Khazi F."/>
            <person name="Huang T."/>
            <person name="Chambers A.H."/>
        </authorList>
    </citation>
    <scope>NUCLEOTIDE SEQUENCE [LARGE SCALE GENOMIC DNA]</scope>
    <source>
        <tissue evidence="9">Leaf</tissue>
    </source>
</reference>
<dbReference type="OrthoDB" id="1930760at2759"/>
<dbReference type="EC" id="3.1.1.97" evidence="6"/>
<feature type="repeat" description="WD" evidence="8">
    <location>
        <begin position="207"/>
        <end position="249"/>
    </location>
</feature>
<comment type="caution">
    <text evidence="9">The sequence shown here is derived from an EMBL/GenBank/DDBJ whole genome shotgun (WGS) entry which is preliminary data.</text>
</comment>
<dbReference type="SMART" id="SM00320">
    <property type="entry name" value="WD40"/>
    <property type="match status" value="5"/>
</dbReference>
<dbReference type="EMBL" id="JADCNM010000011">
    <property type="protein sequence ID" value="KAG0463082.1"/>
    <property type="molecule type" value="Genomic_DNA"/>
</dbReference>
<keyword evidence="3" id="KW-0677">Repeat</keyword>
<dbReference type="Gene3D" id="2.130.10.10">
    <property type="entry name" value="YVTN repeat-like/Quinoprotein amine dehydrogenase"/>
    <property type="match status" value="2"/>
</dbReference>
<dbReference type="GO" id="GO:0061685">
    <property type="term" value="F:diphthine methylesterase activity"/>
    <property type="evidence" value="ECO:0007669"/>
    <property type="project" value="UniProtKB-EC"/>
</dbReference>
<evidence type="ECO:0000256" key="8">
    <source>
        <dbReference type="PROSITE-ProRule" id="PRU00221"/>
    </source>
</evidence>
<dbReference type="InterPro" id="IPR036322">
    <property type="entry name" value="WD40_repeat_dom_sf"/>
</dbReference>
<dbReference type="InterPro" id="IPR015943">
    <property type="entry name" value="WD40/YVTN_repeat-like_dom_sf"/>
</dbReference>
<organism evidence="9 10">
    <name type="scientific">Vanilla planifolia</name>
    <name type="common">Vanilla</name>
    <dbReference type="NCBI Taxonomy" id="51239"/>
    <lineage>
        <taxon>Eukaryota</taxon>
        <taxon>Viridiplantae</taxon>
        <taxon>Streptophyta</taxon>
        <taxon>Embryophyta</taxon>
        <taxon>Tracheophyta</taxon>
        <taxon>Spermatophyta</taxon>
        <taxon>Magnoliopsida</taxon>
        <taxon>Liliopsida</taxon>
        <taxon>Asparagales</taxon>
        <taxon>Orchidaceae</taxon>
        <taxon>Vanilloideae</taxon>
        <taxon>Vanilleae</taxon>
        <taxon>Vanilla</taxon>
    </lineage>
</organism>
<comment type="similarity">
    <text evidence="5">Belongs to the DPH7 family.</text>
</comment>
<evidence type="ECO:0000256" key="7">
    <source>
        <dbReference type="ARBA" id="ARBA00047551"/>
    </source>
</evidence>
<keyword evidence="4" id="KW-0378">Hydrolase</keyword>
<protein>
    <recommendedName>
        <fullName evidence="6">methylated diphthine methylhydrolase</fullName>
        <ecNumber evidence="6">3.1.1.97</ecNumber>
    </recommendedName>
</protein>
<dbReference type="GO" id="GO:0005737">
    <property type="term" value="C:cytoplasm"/>
    <property type="evidence" value="ECO:0007669"/>
    <property type="project" value="TreeGrafter"/>
</dbReference>
<accession>A0A835Q531</accession>
<evidence type="ECO:0000256" key="6">
    <source>
        <dbReference type="ARBA" id="ARBA00039131"/>
    </source>
</evidence>
<proteinExistence type="inferred from homology"/>
<dbReference type="Pfam" id="PF00400">
    <property type="entry name" value="WD40"/>
    <property type="match status" value="1"/>
</dbReference>
<evidence type="ECO:0000256" key="2">
    <source>
        <dbReference type="ARBA" id="ARBA00022574"/>
    </source>
</evidence>